<proteinExistence type="predicted"/>
<organism evidence="1">
    <name type="scientific">Anguilla anguilla</name>
    <name type="common">European freshwater eel</name>
    <name type="synonym">Muraena anguilla</name>
    <dbReference type="NCBI Taxonomy" id="7936"/>
    <lineage>
        <taxon>Eukaryota</taxon>
        <taxon>Metazoa</taxon>
        <taxon>Chordata</taxon>
        <taxon>Craniata</taxon>
        <taxon>Vertebrata</taxon>
        <taxon>Euteleostomi</taxon>
        <taxon>Actinopterygii</taxon>
        <taxon>Neopterygii</taxon>
        <taxon>Teleostei</taxon>
        <taxon>Anguilliformes</taxon>
        <taxon>Anguillidae</taxon>
        <taxon>Anguilla</taxon>
    </lineage>
</organism>
<dbReference type="AlphaFoldDB" id="A0A0E9WDQ4"/>
<dbReference type="EMBL" id="GBXM01020872">
    <property type="protein sequence ID" value="JAH87705.1"/>
    <property type="molecule type" value="Transcribed_RNA"/>
</dbReference>
<reference evidence="1" key="2">
    <citation type="journal article" date="2015" name="Fish Shellfish Immunol.">
        <title>Early steps in the European eel (Anguilla anguilla)-Vibrio vulnificus interaction in the gills: Role of the RtxA13 toxin.</title>
        <authorList>
            <person name="Callol A."/>
            <person name="Pajuelo D."/>
            <person name="Ebbesson L."/>
            <person name="Teles M."/>
            <person name="MacKenzie S."/>
            <person name="Amaro C."/>
        </authorList>
    </citation>
    <scope>NUCLEOTIDE SEQUENCE</scope>
</reference>
<protein>
    <submittedName>
        <fullName evidence="1">Uncharacterized protein</fullName>
    </submittedName>
</protein>
<sequence>MFTKKIALFFIVCFFVLSFPE</sequence>
<accession>A0A0E9WDQ4</accession>
<reference evidence="1" key="1">
    <citation type="submission" date="2014-11" db="EMBL/GenBank/DDBJ databases">
        <authorList>
            <person name="Amaro Gonzalez C."/>
        </authorList>
    </citation>
    <scope>NUCLEOTIDE SEQUENCE</scope>
</reference>
<name>A0A0E9WDQ4_ANGAN</name>
<evidence type="ECO:0000313" key="1">
    <source>
        <dbReference type="EMBL" id="JAH87705.1"/>
    </source>
</evidence>